<dbReference type="EC" id="3.1.21.3" evidence="6"/>
<dbReference type="PANTHER" id="PTHR30408:SF12">
    <property type="entry name" value="TYPE I RESTRICTION ENZYME MJAVIII SPECIFICITY SUBUNIT"/>
    <property type="match status" value="1"/>
</dbReference>
<comment type="similarity">
    <text evidence="1">Belongs to the type-I restriction system S methylase family.</text>
</comment>
<dbReference type="AlphaFoldDB" id="A0A6S6SDD5"/>
<dbReference type="Gene3D" id="3.90.220.20">
    <property type="entry name" value="DNA methylase specificity domains"/>
    <property type="match status" value="2"/>
</dbReference>
<evidence type="ECO:0000256" key="1">
    <source>
        <dbReference type="ARBA" id="ARBA00010923"/>
    </source>
</evidence>
<accession>A0A6S6SDD5</accession>
<keyword evidence="3" id="KW-0238">DNA-binding</keyword>
<sequence length="389" mass="44269">MREGWEVKSIGDVCTVIAGQSPKSSFYNNDGDGLPFYQGKKLFGNKFISSPNTWTTKITKEALKDDILMSVRAPVGPINFATERICIGRGLAAIRAEEKINKEYLFYFLMHNENEIIGNTGAVFNSINKKQIGDLKILMPATLPEQTEIVNTLDKAFAQIDQAKANLEKNLHNAQELFQSKLNEVFSQRGEGWVEKKLGEIASVEYGFTAKSTAEGTFRYVRITDIDTKGNLILDDKKYIEATEEASKFQLKENDILMARTGATFGKVLLYKDYEPSVFASYLIRIHFTENISNELYWYFSKSQFYWSQANTLSSGSAQPHFNGKALKEVIFSYPKSIEEQEKLIIEFKSLLDEIEKLQTHYQHKLNNLEELKKSILQKAFAGELEYGL</sequence>
<dbReference type="GO" id="GO:0009035">
    <property type="term" value="F:type I site-specific deoxyribonuclease activity"/>
    <property type="evidence" value="ECO:0007669"/>
    <property type="project" value="UniProtKB-EC"/>
</dbReference>
<dbReference type="SUPFAM" id="SSF116734">
    <property type="entry name" value="DNA methylase specificity domain"/>
    <property type="match status" value="2"/>
</dbReference>
<evidence type="ECO:0000259" key="5">
    <source>
        <dbReference type="Pfam" id="PF01420"/>
    </source>
</evidence>
<dbReference type="CDD" id="cd17499">
    <property type="entry name" value="RMtype1_S_CloLW9ORF3270P-TRD1-CR1_like"/>
    <property type="match status" value="1"/>
</dbReference>
<feature type="domain" description="Type I restriction modification DNA specificity" evidence="5">
    <location>
        <begin position="3"/>
        <end position="164"/>
    </location>
</feature>
<dbReference type="GO" id="GO:0009307">
    <property type="term" value="P:DNA restriction-modification system"/>
    <property type="evidence" value="ECO:0007669"/>
    <property type="project" value="UniProtKB-KW"/>
</dbReference>
<feature type="coiled-coil region" evidence="4">
    <location>
        <begin position="150"/>
        <end position="184"/>
    </location>
</feature>
<feature type="domain" description="Type I restriction modification DNA specificity" evidence="5">
    <location>
        <begin position="191"/>
        <end position="357"/>
    </location>
</feature>
<dbReference type="PANTHER" id="PTHR30408">
    <property type="entry name" value="TYPE-1 RESTRICTION ENZYME ECOKI SPECIFICITY PROTEIN"/>
    <property type="match status" value="1"/>
</dbReference>
<reference evidence="6" key="1">
    <citation type="submission" date="2020-01" db="EMBL/GenBank/DDBJ databases">
        <authorList>
            <person name="Meier V. D."/>
            <person name="Meier V D."/>
        </authorList>
    </citation>
    <scope>NUCLEOTIDE SEQUENCE</scope>
    <source>
        <strain evidence="6">HLG_WM_MAG_01</strain>
    </source>
</reference>
<gene>
    <name evidence="6" type="ORF">HELGO_WM2785</name>
</gene>
<evidence type="ECO:0000256" key="2">
    <source>
        <dbReference type="ARBA" id="ARBA00022747"/>
    </source>
</evidence>
<name>A0A6S6SDD5_9BACT</name>
<protein>
    <submittedName>
        <fullName evidence="6">Type I restriction-modification system, specificity subunit S (EC)</fullName>
        <ecNumber evidence="6">3.1.21.3</ecNumber>
    </submittedName>
</protein>
<dbReference type="Pfam" id="PF01420">
    <property type="entry name" value="Methylase_S"/>
    <property type="match status" value="2"/>
</dbReference>
<evidence type="ECO:0000256" key="4">
    <source>
        <dbReference type="SAM" id="Coils"/>
    </source>
</evidence>
<dbReference type="EMBL" id="CACVAS010000030">
    <property type="protein sequence ID" value="CAA6803367.1"/>
    <property type="molecule type" value="Genomic_DNA"/>
</dbReference>
<dbReference type="InterPro" id="IPR000055">
    <property type="entry name" value="Restrct_endonuc_typeI_TRD"/>
</dbReference>
<dbReference type="CDD" id="cd17521">
    <property type="entry name" value="RMtype1_S_Sau13435ORF2165P_TRD2-CR2_like"/>
    <property type="match status" value="1"/>
</dbReference>
<proteinExistence type="inferred from homology"/>
<keyword evidence="6" id="KW-0378">Hydrolase</keyword>
<dbReference type="InterPro" id="IPR052021">
    <property type="entry name" value="Type-I_RS_S_subunit"/>
</dbReference>
<dbReference type="GO" id="GO:0003677">
    <property type="term" value="F:DNA binding"/>
    <property type="evidence" value="ECO:0007669"/>
    <property type="project" value="UniProtKB-KW"/>
</dbReference>
<evidence type="ECO:0000313" key="6">
    <source>
        <dbReference type="EMBL" id="CAA6803367.1"/>
    </source>
</evidence>
<evidence type="ECO:0000256" key="3">
    <source>
        <dbReference type="ARBA" id="ARBA00023125"/>
    </source>
</evidence>
<dbReference type="InterPro" id="IPR044946">
    <property type="entry name" value="Restrct_endonuc_typeI_TRD_sf"/>
</dbReference>
<keyword evidence="4" id="KW-0175">Coiled coil</keyword>
<feature type="coiled-coil region" evidence="4">
    <location>
        <begin position="338"/>
        <end position="375"/>
    </location>
</feature>
<organism evidence="6">
    <name type="scientific">uncultured Sulfurovum sp</name>
    <dbReference type="NCBI Taxonomy" id="269237"/>
    <lineage>
        <taxon>Bacteria</taxon>
        <taxon>Pseudomonadati</taxon>
        <taxon>Campylobacterota</taxon>
        <taxon>Epsilonproteobacteria</taxon>
        <taxon>Campylobacterales</taxon>
        <taxon>Sulfurovaceae</taxon>
        <taxon>Sulfurovum</taxon>
        <taxon>environmental samples</taxon>
    </lineage>
</organism>
<keyword evidence="2" id="KW-0680">Restriction system</keyword>